<comment type="caution">
    <text evidence="1">The sequence shown here is derived from an EMBL/GenBank/DDBJ whole genome shotgun (WGS) entry which is preliminary data.</text>
</comment>
<keyword evidence="1" id="KW-0449">Lipoprotein</keyword>
<dbReference type="InterPro" id="IPR011050">
    <property type="entry name" value="Pectin_lyase_fold/virulence"/>
</dbReference>
<dbReference type="RefSeq" id="WP_165871306.1">
    <property type="nucleotide sequence ID" value="NZ_SMGG01000006.1"/>
</dbReference>
<evidence type="ECO:0000313" key="2">
    <source>
        <dbReference type="Proteomes" id="UP000294614"/>
    </source>
</evidence>
<protein>
    <submittedName>
        <fullName evidence="1">Putative lipoprotein DUF799</fullName>
    </submittedName>
</protein>
<accession>A0A4R1K8F5</accession>
<dbReference type="InterPro" id="IPR013783">
    <property type="entry name" value="Ig-like_fold"/>
</dbReference>
<dbReference type="AlphaFoldDB" id="A0A4R1K8F5"/>
<name>A0A4R1K8F5_9BACT</name>
<dbReference type="InterPro" id="IPR036116">
    <property type="entry name" value="FN3_sf"/>
</dbReference>
<reference evidence="1 2" key="1">
    <citation type="submission" date="2019-03" db="EMBL/GenBank/DDBJ databases">
        <title>Genomic Encyclopedia of Type Strains, Phase IV (KMG-IV): sequencing the most valuable type-strain genomes for metagenomic binning, comparative biology and taxonomic classification.</title>
        <authorList>
            <person name="Goeker M."/>
        </authorList>
    </citation>
    <scope>NUCLEOTIDE SEQUENCE [LARGE SCALE GENOMIC DNA]</scope>
    <source>
        <strain evidence="1 2">DSM 24984</strain>
    </source>
</reference>
<evidence type="ECO:0000313" key="1">
    <source>
        <dbReference type="EMBL" id="TCK59399.1"/>
    </source>
</evidence>
<organism evidence="1 2">
    <name type="scientific">Seleniivibrio woodruffii</name>
    <dbReference type="NCBI Taxonomy" id="1078050"/>
    <lineage>
        <taxon>Bacteria</taxon>
        <taxon>Pseudomonadati</taxon>
        <taxon>Deferribacterota</taxon>
        <taxon>Deferribacteres</taxon>
        <taxon>Deferribacterales</taxon>
        <taxon>Geovibrionaceae</taxon>
        <taxon>Seleniivibrio</taxon>
    </lineage>
</organism>
<dbReference type="SUPFAM" id="SSF51126">
    <property type="entry name" value="Pectin lyase-like"/>
    <property type="match status" value="1"/>
</dbReference>
<dbReference type="Gene3D" id="2.160.20.10">
    <property type="entry name" value="Single-stranded right-handed beta-helix, Pectin lyase-like"/>
    <property type="match status" value="1"/>
</dbReference>
<dbReference type="EMBL" id="SMGG01000006">
    <property type="protein sequence ID" value="TCK59399.1"/>
    <property type="molecule type" value="Genomic_DNA"/>
</dbReference>
<sequence length="942" mass="102777">MFSQQIKHLISAVFAALFILAVPAFSYAKLPSAIAVLPVSGDGQPEDLKELRVTFFNHIGSKNYADTELSAIDSKIFLMEEKSGKQWQDFTTKELGDALGVDGLVYVNVLGVDKIYAGIYGSLTVSMAVKLVDAETGAIIWEKEDRVVKQSGSIPLSPWSAISTAVSSALVLRDSVKIGLFDELCRGIAKQMPEPVDLLRLRPPTIFSVVTNALDSPFKTGSEILVSLKGDEGLDAYFDIGTMRKGIEMQETAPGQYLGKYVVVSGDNWENQTITVSLNNKLKRTSAKTQVPYQIIVDTVPPAQPTDFASSIAGKGLRLTWTMLNEPDMKDYIIQKATIAQPEYAELAHTPLNEYTDENIEYGQKVFYRLLAKDTAGNLSRYSEISRMVVKPGPTEVSGELKESTTFYALASPYIIKGALKVPKGIRLDIEEGTVLKFEDGASLLVEGSVKAIGSEKQNIVFRGKNYTVSLADTGDNGGIFEHVFFHEGTGLTAANSSVSFTNCRIEGLEKGISLLHGATVKIFKSRFTANKTGLAAGAGSLACSESEFSGNETAISVADADADIKDVIFRDNSMNLAARKPLNIKSVLMNDRPSFEVIRSFQGDVTIDNIRPFGKSLTALKNDSSNDLSSQVAETLSAGRFTETDRLLDTMKELFPERYETVKPLHGYVMRKAGKDQEGAAMMAAAKAPYSKVLESPNQSGIRFVRVRIPALGSGEGIGKLAVSKASRQAVKSFTDEAAGSLDREKNFTVNEKIYSVSDKYVDNSFPLLTSFSGNFFDGLYLVQIRPETVVNDLTELGIIGGKGRNLRIAVVSCSADNNILPTLVNNLAGMKFTVTELSARSCSVGDYRDEAKRSSDLLLIVKEQFGISESRVSKNLKMISADLTVNMYDLRTGGQIYDTSKGSVVYHMNQSMGKKSAILSCYEQVRDNLMNKVIETDRKK</sequence>
<proteinExistence type="predicted"/>
<dbReference type="Gene3D" id="2.60.40.10">
    <property type="entry name" value="Immunoglobulins"/>
    <property type="match status" value="1"/>
</dbReference>
<dbReference type="Gene3D" id="3.40.50.10610">
    <property type="entry name" value="ABC-type transport auxiliary lipoprotein component"/>
    <property type="match status" value="1"/>
</dbReference>
<gene>
    <name evidence="1" type="ORF">C8D98_2333</name>
</gene>
<keyword evidence="2" id="KW-1185">Reference proteome</keyword>
<dbReference type="SUPFAM" id="SSF49265">
    <property type="entry name" value="Fibronectin type III"/>
    <property type="match status" value="1"/>
</dbReference>
<dbReference type="InterPro" id="IPR012334">
    <property type="entry name" value="Pectin_lyas_fold"/>
</dbReference>
<dbReference type="Proteomes" id="UP000294614">
    <property type="component" value="Unassembled WGS sequence"/>
</dbReference>